<dbReference type="Gene3D" id="3.40.50.12370">
    <property type="match status" value="1"/>
</dbReference>
<comment type="caution">
    <text evidence="3">The sequence shown here is derived from an EMBL/GenBank/DDBJ whole genome shotgun (WGS) entry which is preliminary data.</text>
</comment>
<sequence>MIKDILVSLGVGEGVDATSDYAVSAAAALGAHLTAVAVSYDIDIPPVYTEAFSTDFLEAQRAEGQRLAKLAVDRFGEAARAVGITAEVRSIDGTPGGAAEQIGAMARLFDLAIVGQADPERMGPEEVIAEAVLFESGRSLLLVPTKQAKPFSVRRILVAWDGGRASARAVAEARPLVEKADFVEVVVVETGKSKPGRLPGVDLAEHLSRHEKNVELRRLVPASDEGIVDVLLKEIAERDIDLVVMGGYGHSRLREFVLGGVTRDMLERMTVPLLLAH</sequence>
<evidence type="ECO:0000313" key="4">
    <source>
        <dbReference type="Proteomes" id="UP001143330"/>
    </source>
</evidence>
<dbReference type="PRINTS" id="PR01438">
    <property type="entry name" value="UNVRSLSTRESS"/>
</dbReference>
<dbReference type="PANTHER" id="PTHR46268">
    <property type="entry name" value="STRESS RESPONSE PROTEIN NHAX"/>
    <property type="match status" value="1"/>
</dbReference>
<feature type="domain" description="UspA" evidence="2">
    <location>
        <begin position="154"/>
        <end position="276"/>
    </location>
</feature>
<dbReference type="Pfam" id="PF00582">
    <property type="entry name" value="Usp"/>
    <property type="match status" value="1"/>
</dbReference>
<reference evidence="3" key="2">
    <citation type="submission" date="2023-01" db="EMBL/GenBank/DDBJ databases">
        <authorList>
            <person name="Sun Q."/>
            <person name="Evtushenko L."/>
        </authorList>
    </citation>
    <scope>NUCLEOTIDE SEQUENCE</scope>
    <source>
        <strain evidence="3">VKM B-2789</strain>
    </source>
</reference>
<protein>
    <submittedName>
        <fullName evidence="3">Universal stress protein UspA</fullName>
    </submittedName>
</protein>
<dbReference type="InterPro" id="IPR006015">
    <property type="entry name" value="Universal_stress_UspA"/>
</dbReference>
<reference evidence="3" key="1">
    <citation type="journal article" date="2014" name="Int. J. Syst. Evol. Microbiol.">
        <title>Complete genome sequence of Corynebacterium casei LMG S-19264T (=DSM 44701T), isolated from a smear-ripened cheese.</title>
        <authorList>
            <consortium name="US DOE Joint Genome Institute (JGI-PGF)"/>
            <person name="Walter F."/>
            <person name="Albersmeier A."/>
            <person name="Kalinowski J."/>
            <person name="Ruckert C."/>
        </authorList>
    </citation>
    <scope>NUCLEOTIDE SEQUENCE</scope>
    <source>
        <strain evidence="3">VKM B-2789</strain>
    </source>
</reference>
<dbReference type="Proteomes" id="UP001143330">
    <property type="component" value="Unassembled WGS sequence"/>
</dbReference>
<gene>
    <name evidence="3" type="ORF">GCM10017653_30490</name>
</gene>
<evidence type="ECO:0000256" key="1">
    <source>
        <dbReference type="ARBA" id="ARBA00008791"/>
    </source>
</evidence>
<dbReference type="SUPFAM" id="SSF52402">
    <property type="entry name" value="Adenine nucleotide alpha hydrolases-like"/>
    <property type="match status" value="2"/>
</dbReference>
<keyword evidence="4" id="KW-1185">Reference proteome</keyword>
<dbReference type="RefSeq" id="WP_213364823.1">
    <property type="nucleotide sequence ID" value="NZ_BSFM01000014.1"/>
</dbReference>
<dbReference type="CDD" id="cd00293">
    <property type="entry name" value="USP-like"/>
    <property type="match status" value="1"/>
</dbReference>
<evidence type="ECO:0000313" key="3">
    <source>
        <dbReference type="EMBL" id="GLK84979.1"/>
    </source>
</evidence>
<name>A0A9W6JZX0_9HYPH</name>
<dbReference type="EMBL" id="BSFM01000014">
    <property type="protein sequence ID" value="GLK84979.1"/>
    <property type="molecule type" value="Genomic_DNA"/>
</dbReference>
<organism evidence="3 4">
    <name type="scientific">Ancylobacter defluvii</name>
    <dbReference type="NCBI Taxonomy" id="1282440"/>
    <lineage>
        <taxon>Bacteria</taxon>
        <taxon>Pseudomonadati</taxon>
        <taxon>Pseudomonadota</taxon>
        <taxon>Alphaproteobacteria</taxon>
        <taxon>Hyphomicrobiales</taxon>
        <taxon>Xanthobacteraceae</taxon>
        <taxon>Ancylobacter</taxon>
    </lineage>
</organism>
<proteinExistence type="inferred from homology"/>
<accession>A0A9W6JZX0</accession>
<dbReference type="InterPro" id="IPR006016">
    <property type="entry name" value="UspA"/>
</dbReference>
<evidence type="ECO:0000259" key="2">
    <source>
        <dbReference type="Pfam" id="PF00582"/>
    </source>
</evidence>
<dbReference type="AlphaFoldDB" id="A0A9W6JZX0"/>
<dbReference type="PANTHER" id="PTHR46268:SF15">
    <property type="entry name" value="UNIVERSAL STRESS PROTEIN HP_0031"/>
    <property type="match status" value="1"/>
</dbReference>
<comment type="similarity">
    <text evidence="1">Belongs to the universal stress protein A family.</text>
</comment>